<organism evidence="1 2">
    <name type="scientific">Acetobacter nitrogenifigens DSM 23921 = NBRC 105050</name>
    <dbReference type="NCBI Taxonomy" id="1120919"/>
    <lineage>
        <taxon>Bacteria</taxon>
        <taxon>Pseudomonadati</taxon>
        <taxon>Pseudomonadota</taxon>
        <taxon>Alphaproteobacteria</taxon>
        <taxon>Acetobacterales</taxon>
        <taxon>Acetobacteraceae</taxon>
        <taxon>Acetobacter</taxon>
    </lineage>
</organism>
<proteinExistence type="predicted"/>
<keyword evidence="2" id="KW-1185">Reference proteome</keyword>
<name>A0A511XD00_9PROT</name>
<accession>A0A511XD00</accession>
<dbReference type="AlphaFoldDB" id="A0A511XD00"/>
<protein>
    <submittedName>
        <fullName evidence="1">Uncharacterized protein</fullName>
    </submittedName>
</protein>
<evidence type="ECO:0000313" key="2">
    <source>
        <dbReference type="Proteomes" id="UP000321635"/>
    </source>
</evidence>
<dbReference type="Proteomes" id="UP000321635">
    <property type="component" value="Unassembled WGS sequence"/>
</dbReference>
<dbReference type="EMBL" id="BJYF01000021">
    <property type="protein sequence ID" value="GEN60839.1"/>
    <property type="molecule type" value="Genomic_DNA"/>
</dbReference>
<evidence type="ECO:0000313" key="1">
    <source>
        <dbReference type="EMBL" id="GEN60839.1"/>
    </source>
</evidence>
<reference evidence="1 2" key="1">
    <citation type="submission" date="2019-07" db="EMBL/GenBank/DDBJ databases">
        <title>Whole genome shotgun sequence of Acetobacter nitrogenifigens NBRC 105050.</title>
        <authorList>
            <person name="Hosoyama A."/>
            <person name="Uohara A."/>
            <person name="Ohji S."/>
            <person name="Ichikawa N."/>
        </authorList>
    </citation>
    <scope>NUCLEOTIDE SEQUENCE [LARGE SCALE GENOMIC DNA]</scope>
    <source>
        <strain evidence="1 2">NBRC 105050</strain>
    </source>
</reference>
<gene>
    <name evidence="1" type="ORF">ANI02nite_27230</name>
</gene>
<comment type="caution">
    <text evidence="1">The sequence shown here is derived from an EMBL/GenBank/DDBJ whole genome shotgun (WGS) entry which is preliminary data.</text>
</comment>
<sequence length="67" mass="7541">MVQQADASFFLFQAIHDVCLMLDREAAGRDPDHASRATEGHGLESAMHWLDQELDLWAASIMKAQKK</sequence>